<keyword evidence="3" id="KW-0963">Cytoplasm</keyword>
<dbReference type="Gene3D" id="1.20.58.1000">
    <property type="entry name" value="Metal-sensitive repressor, helix protomer"/>
    <property type="match status" value="1"/>
</dbReference>
<evidence type="ECO:0000256" key="6">
    <source>
        <dbReference type="ARBA" id="ARBA00041544"/>
    </source>
</evidence>
<dbReference type="InterPro" id="IPR038390">
    <property type="entry name" value="Metal_Tscrpt_repr_sf"/>
</dbReference>
<reference evidence="7 8" key="1">
    <citation type="submission" date="2024-03" db="EMBL/GenBank/DDBJ databases">
        <title>Human intestinal bacterial collection.</title>
        <authorList>
            <person name="Pauvert C."/>
            <person name="Hitch T.C.A."/>
            <person name="Clavel T."/>
        </authorList>
    </citation>
    <scope>NUCLEOTIDE SEQUENCE [LARGE SCALE GENOMIC DNA]</scope>
    <source>
        <strain evidence="7 8">CLA-AA-H78B</strain>
    </source>
</reference>
<evidence type="ECO:0000256" key="3">
    <source>
        <dbReference type="ARBA" id="ARBA00022490"/>
    </source>
</evidence>
<dbReference type="PANTHER" id="PTHR33677:SF4">
    <property type="entry name" value="COPPER-SENSING TRANSCRIPTIONAL REPRESSOR CSOR"/>
    <property type="match status" value="1"/>
</dbReference>
<dbReference type="RefSeq" id="WP_117496477.1">
    <property type="nucleotide sequence ID" value="NZ_JBBMFC010000005.1"/>
</dbReference>
<sequence>MQADRKKIERLLKTARGQIDGILRMVEEDRYCMDISAQVTATEAILKKVNNEVIRAHMKGCLKTAILEGNGDEKIDELMSVVDKMSK</sequence>
<protein>
    <recommendedName>
        <fullName evidence="5">Copper-sensing transcriptional repressor CsoR</fullName>
    </recommendedName>
    <alternativeName>
        <fullName evidence="6">Copper-sensitive operon repressor</fullName>
    </alternativeName>
</protein>
<name>A0ABV1HYI8_9FIRM</name>
<evidence type="ECO:0000256" key="2">
    <source>
        <dbReference type="ARBA" id="ARBA00011738"/>
    </source>
</evidence>
<dbReference type="EMBL" id="JBBMFC010000005">
    <property type="protein sequence ID" value="MEQ2577997.1"/>
    <property type="molecule type" value="Genomic_DNA"/>
</dbReference>
<dbReference type="CDD" id="cd10159">
    <property type="entry name" value="CsoR-like_DUF156_2"/>
    <property type="match status" value="1"/>
</dbReference>
<gene>
    <name evidence="7" type="ORF">WMO62_03945</name>
</gene>
<keyword evidence="4" id="KW-0479">Metal-binding</keyword>
<dbReference type="InterPro" id="IPR003735">
    <property type="entry name" value="Metal_Tscrpt_repr"/>
</dbReference>
<evidence type="ECO:0000256" key="4">
    <source>
        <dbReference type="ARBA" id="ARBA00022723"/>
    </source>
</evidence>
<evidence type="ECO:0000313" key="8">
    <source>
        <dbReference type="Proteomes" id="UP001470288"/>
    </source>
</evidence>
<keyword evidence="8" id="KW-1185">Reference proteome</keyword>
<dbReference type="Proteomes" id="UP001470288">
    <property type="component" value="Unassembled WGS sequence"/>
</dbReference>
<evidence type="ECO:0000256" key="1">
    <source>
        <dbReference type="ARBA" id="ARBA00004496"/>
    </source>
</evidence>
<comment type="subunit">
    <text evidence="2">Homodimer.</text>
</comment>
<dbReference type="PANTHER" id="PTHR33677">
    <property type="entry name" value="TRANSCRIPTIONAL REPRESSOR FRMR-RELATED"/>
    <property type="match status" value="1"/>
</dbReference>
<accession>A0ABV1HYI8</accession>
<comment type="caution">
    <text evidence="7">The sequence shown here is derived from an EMBL/GenBank/DDBJ whole genome shotgun (WGS) entry which is preliminary data.</text>
</comment>
<organism evidence="7 8">
    <name type="scientific">Hominiventricola aquisgranensis</name>
    <dbReference type="NCBI Taxonomy" id="3133164"/>
    <lineage>
        <taxon>Bacteria</taxon>
        <taxon>Bacillati</taxon>
        <taxon>Bacillota</taxon>
        <taxon>Clostridia</taxon>
        <taxon>Lachnospirales</taxon>
        <taxon>Lachnospiraceae</taxon>
        <taxon>Hominiventricola</taxon>
    </lineage>
</organism>
<evidence type="ECO:0000256" key="5">
    <source>
        <dbReference type="ARBA" id="ARBA00039938"/>
    </source>
</evidence>
<dbReference type="Pfam" id="PF02583">
    <property type="entry name" value="Trns_repr_metal"/>
    <property type="match status" value="1"/>
</dbReference>
<proteinExistence type="predicted"/>
<comment type="subcellular location">
    <subcellularLocation>
        <location evidence="1">Cytoplasm</location>
    </subcellularLocation>
</comment>
<evidence type="ECO:0000313" key="7">
    <source>
        <dbReference type="EMBL" id="MEQ2577997.1"/>
    </source>
</evidence>